<feature type="binding site" evidence="17">
    <location>
        <position position="379"/>
    </location>
    <ligand>
        <name>Ca(2+)</name>
        <dbReference type="ChEBI" id="CHEBI:29108"/>
        <label>1</label>
    </ligand>
</feature>
<dbReference type="SUPFAM" id="SSF48113">
    <property type="entry name" value="Heme-dependent peroxidases"/>
    <property type="match status" value="2"/>
</dbReference>
<feature type="binding site" evidence="17">
    <location>
        <position position="547"/>
    </location>
    <ligand>
        <name>Ca(2+)</name>
        <dbReference type="ChEBI" id="CHEBI:29108"/>
        <label>2</label>
    </ligand>
</feature>
<proteinExistence type="inferred from homology"/>
<feature type="binding site" evidence="17">
    <location>
        <position position="554"/>
    </location>
    <ligand>
        <name>Ca(2+)</name>
        <dbReference type="ChEBI" id="CHEBI:29108"/>
        <label>2</label>
    </ligand>
</feature>
<evidence type="ECO:0000256" key="9">
    <source>
        <dbReference type="ARBA" id="ARBA00022837"/>
    </source>
</evidence>
<feature type="binding site" description="axial binding residue" evidence="17">
    <location>
        <position position="499"/>
    </location>
    <ligand>
        <name>heme b</name>
        <dbReference type="ChEBI" id="CHEBI:60344"/>
    </ligand>
    <ligandPart>
        <name>Fe</name>
        <dbReference type="ChEBI" id="CHEBI:18248"/>
    </ligandPart>
</feature>
<evidence type="ECO:0000256" key="5">
    <source>
        <dbReference type="ARBA" id="ARBA00022559"/>
    </source>
</evidence>
<feature type="active site" description="Proton acceptor" evidence="15">
    <location>
        <position position="371"/>
    </location>
</feature>
<evidence type="ECO:0000256" key="13">
    <source>
        <dbReference type="ARBA" id="ARBA00023180"/>
    </source>
</evidence>
<feature type="disulfide bond" evidence="19">
    <location>
        <begin position="506"/>
        <end position="532"/>
    </location>
</feature>
<dbReference type="PANTHER" id="PTHR31388:SF123">
    <property type="entry name" value="PEROXIDASE RIP1"/>
    <property type="match status" value="1"/>
</dbReference>
<evidence type="ECO:0000256" key="4">
    <source>
        <dbReference type="ARBA" id="ARBA00012313"/>
    </source>
</evidence>
<evidence type="ECO:0000256" key="3">
    <source>
        <dbReference type="ARBA" id="ARBA00006873"/>
    </source>
</evidence>
<evidence type="ECO:0000256" key="8">
    <source>
        <dbReference type="ARBA" id="ARBA00022729"/>
    </source>
</evidence>
<feature type="binding site" evidence="16">
    <location>
        <position position="469"/>
    </location>
    <ligand>
        <name>substrate</name>
    </ligand>
</feature>
<dbReference type="InterPro" id="IPR019793">
    <property type="entry name" value="Peroxidases_heam-ligand_BS"/>
</dbReference>
<feature type="disulfide bond" evidence="19">
    <location>
        <begin position="373"/>
        <end position="378"/>
    </location>
</feature>
<dbReference type="InterPro" id="IPR019794">
    <property type="entry name" value="Peroxidases_AS"/>
</dbReference>
<comment type="catalytic activity">
    <reaction evidence="1">
        <text>2 a phenolic donor + H2O2 = 2 a phenolic radical donor + 2 H2O</text>
        <dbReference type="Rhea" id="RHEA:56136"/>
        <dbReference type="ChEBI" id="CHEBI:15377"/>
        <dbReference type="ChEBI" id="CHEBI:16240"/>
        <dbReference type="ChEBI" id="CHEBI:139520"/>
        <dbReference type="ChEBI" id="CHEBI:139521"/>
        <dbReference type="EC" id="1.11.1.7"/>
    </reaction>
</comment>
<keyword evidence="6" id="KW-0349">Heme</keyword>
<evidence type="ECO:0000256" key="20">
    <source>
        <dbReference type="SAM" id="SignalP"/>
    </source>
</evidence>
<keyword evidence="13" id="KW-0325">Glycoprotein</keyword>
<feature type="binding site" evidence="17">
    <location>
        <position position="500"/>
    </location>
    <ligand>
        <name>Ca(2+)</name>
        <dbReference type="ChEBI" id="CHEBI:29108"/>
        <label>2</label>
    </ligand>
</feature>
<evidence type="ECO:0000256" key="17">
    <source>
        <dbReference type="PIRSR" id="PIRSR600823-3"/>
    </source>
</evidence>
<protein>
    <recommendedName>
        <fullName evidence="4">peroxidase</fullName>
        <ecNumber evidence="4">1.11.1.7</ecNumber>
    </recommendedName>
</protein>
<feature type="disulfide bond" evidence="19">
    <location>
        <begin position="427"/>
        <end position="624"/>
    </location>
</feature>
<evidence type="ECO:0000256" key="6">
    <source>
        <dbReference type="ARBA" id="ARBA00022617"/>
    </source>
</evidence>
<comment type="cofactor">
    <cofactor evidence="17">
        <name>Ca(2+)</name>
        <dbReference type="ChEBI" id="CHEBI:29108"/>
    </cofactor>
    <text evidence="17">Binds 2 calcium ions per subunit.</text>
</comment>
<dbReference type="GO" id="GO:0140825">
    <property type="term" value="F:lactoperoxidase activity"/>
    <property type="evidence" value="ECO:0007669"/>
    <property type="project" value="UniProtKB-EC"/>
</dbReference>
<dbReference type="PROSITE" id="PS00436">
    <property type="entry name" value="PEROXIDASE_2"/>
    <property type="match status" value="2"/>
</dbReference>
<keyword evidence="7 17" id="KW-0479">Metal-binding</keyword>
<comment type="caution">
    <text evidence="22">The sequence shown here is derived from an EMBL/GenBank/DDBJ whole genome shotgun (WGS) entry which is preliminary data.</text>
</comment>
<feature type="binding site" evidence="17">
    <location>
        <position position="393"/>
    </location>
    <ligand>
        <name>Ca(2+)</name>
        <dbReference type="ChEBI" id="CHEBI:29108"/>
        <label>1</label>
    </ligand>
</feature>
<keyword evidence="5 22" id="KW-0575">Peroxidase</keyword>
<dbReference type="GO" id="GO:0046872">
    <property type="term" value="F:metal ion binding"/>
    <property type="evidence" value="ECO:0007669"/>
    <property type="project" value="UniProtKB-KW"/>
</dbReference>
<dbReference type="InterPro" id="IPR000823">
    <property type="entry name" value="Peroxidase_pln"/>
</dbReference>
<reference evidence="22 23" key="1">
    <citation type="journal article" date="2016" name="DNA Res.">
        <title>The draft genome of MD-2 pineapple using hybrid error correction of long reads.</title>
        <authorList>
            <person name="Redwan R.M."/>
            <person name="Saidin A."/>
            <person name="Kumar S.V."/>
        </authorList>
    </citation>
    <scope>NUCLEOTIDE SEQUENCE [LARGE SCALE GENOMIC DNA]</scope>
    <source>
        <strain evidence="23">cv. MD2</strain>
        <tissue evidence="22">Leaf</tissue>
    </source>
</reference>
<feature type="domain" description="Plant heme peroxidase family profile" evidence="21">
    <location>
        <begin position="25"/>
        <end position="314"/>
    </location>
</feature>
<organism evidence="22 23">
    <name type="scientific">Ananas comosus</name>
    <name type="common">Pineapple</name>
    <name type="synonym">Ananas ananas</name>
    <dbReference type="NCBI Taxonomy" id="4615"/>
    <lineage>
        <taxon>Eukaryota</taxon>
        <taxon>Viridiplantae</taxon>
        <taxon>Streptophyta</taxon>
        <taxon>Embryophyta</taxon>
        <taxon>Tracheophyta</taxon>
        <taxon>Spermatophyta</taxon>
        <taxon>Magnoliopsida</taxon>
        <taxon>Liliopsida</taxon>
        <taxon>Poales</taxon>
        <taxon>Bromeliaceae</taxon>
        <taxon>Bromelioideae</taxon>
        <taxon>Ananas</taxon>
    </lineage>
</organism>
<keyword evidence="14" id="KW-0376">Hydrogen peroxide</keyword>
<keyword evidence="8 20" id="KW-0732">Signal</keyword>
<evidence type="ECO:0000256" key="14">
    <source>
        <dbReference type="ARBA" id="ARBA00023324"/>
    </source>
</evidence>
<keyword evidence="10" id="KW-0560">Oxidoreductase</keyword>
<dbReference type="GO" id="GO:0005576">
    <property type="term" value="C:extracellular region"/>
    <property type="evidence" value="ECO:0007669"/>
    <property type="project" value="UniProtKB-SubCell"/>
</dbReference>
<dbReference type="STRING" id="4615.A0A199W9I4"/>
<dbReference type="GO" id="GO:0042744">
    <property type="term" value="P:hydrogen peroxide catabolic process"/>
    <property type="evidence" value="ECO:0007669"/>
    <property type="project" value="UniProtKB-KW"/>
</dbReference>
<dbReference type="EMBL" id="LSRQ01000004">
    <property type="protein sequence ID" value="OAY86127.1"/>
    <property type="molecule type" value="Genomic_DNA"/>
</dbReference>
<comment type="subcellular location">
    <subcellularLocation>
        <location evidence="2">Secreted</location>
    </subcellularLocation>
</comment>
<feature type="binding site" evidence="17">
    <location>
        <position position="377"/>
    </location>
    <ligand>
        <name>Ca(2+)</name>
        <dbReference type="ChEBI" id="CHEBI:29108"/>
        <label>1</label>
    </ligand>
</feature>
<dbReference type="InterPro" id="IPR033905">
    <property type="entry name" value="Secretory_peroxidase"/>
</dbReference>
<feature type="domain" description="Plant heme peroxidase family profile" evidence="21">
    <location>
        <begin position="330"/>
        <end position="628"/>
    </location>
</feature>
<evidence type="ECO:0000256" key="2">
    <source>
        <dbReference type="ARBA" id="ARBA00004613"/>
    </source>
</evidence>
<gene>
    <name evidence="22" type="ORF">ACMD2_18935</name>
</gene>
<dbReference type="Proteomes" id="UP000092600">
    <property type="component" value="Unassembled WGS sequence"/>
</dbReference>
<dbReference type="InterPro" id="IPR010255">
    <property type="entry name" value="Haem_peroxidase_sf"/>
</dbReference>
<dbReference type="EC" id="1.11.1.7" evidence="4"/>
<comment type="cofactor">
    <cofactor evidence="17">
        <name>heme b</name>
        <dbReference type="ChEBI" id="CHEBI:60344"/>
    </cofactor>
    <text evidence="17">Binds 1 heme b (iron(II)-protoporphyrin IX) group per subunit.</text>
</comment>
<dbReference type="AlphaFoldDB" id="A0A199W9I4"/>
<dbReference type="Gene3D" id="1.10.520.10">
    <property type="match status" value="2"/>
</dbReference>
<dbReference type="PRINTS" id="PR00461">
    <property type="entry name" value="PLPEROXIDASE"/>
</dbReference>
<evidence type="ECO:0000259" key="21">
    <source>
        <dbReference type="PROSITE" id="PS50873"/>
    </source>
</evidence>
<evidence type="ECO:0000256" key="12">
    <source>
        <dbReference type="ARBA" id="ARBA00023157"/>
    </source>
</evidence>
<dbReference type="PRINTS" id="PR00458">
    <property type="entry name" value="PEROXIDASE"/>
</dbReference>
<feature type="binding site" evidence="17">
    <location>
        <position position="381"/>
    </location>
    <ligand>
        <name>Ca(2+)</name>
        <dbReference type="ChEBI" id="CHEBI:29108"/>
        <label>1</label>
    </ligand>
</feature>
<feature type="chain" id="PRO_5008286393" description="peroxidase" evidence="20">
    <location>
        <begin position="17"/>
        <end position="630"/>
    </location>
</feature>
<feature type="signal peptide" evidence="20">
    <location>
        <begin position="1"/>
        <end position="16"/>
    </location>
</feature>
<dbReference type="CDD" id="cd00693">
    <property type="entry name" value="secretory_peroxidase"/>
    <property type="match status" value="2"/>
</dbReference>
<feature type="binding site" evidence="17">
    <location>
        <position position="372"/>
    </location>
    <ligand>
        <name>Ca(2+)</name>
        <dbReference type="ChEBI" id="CHEBI:29108"/>
        <label>1</label>
    </ligand>
</feature>
<dbReference type="FunFam" id="1.10.520.10:FF:000009">
    <property type="entry name" value="Peroxidase"/>
    <property type="match status" value="1"/>
</dbReference>
<evidence type="ECO:0000256" key="1">
    <source>
        <dbReference type="ARBA" id="ARBA00000189"/>
    </source>
</evidence>
<feature type="binding site" evidence="17">
    <location>
        <position position="375"/>
    </location>
    <ligand>
        <name>Ca(2+)</name>
        <dbReference type="ChEBI" id="CHEBI:29108"/>
        <label>1</label>
    </ligand>
</feature>
<keyword evidence="9 17" id="KW-0106">Calcium</keyword>
<evidence type="ECO:0000256" key="16">
    <source>
        <dbReference type="PIRSR" id="PIRSR600823-2"/>
    </source>
</evidence>
<keyword evidence="11 17" id="KW-0408">Iron</keyword>
<sequence length="630" mass="67197">MASVLSLLSCVVLVLAASFNPTRGQLDPSFYDKLCPHALPAIKAVIEETIAVEPRMGASLLRLHFHDCFVNGCDGSNLLDDTPWFTGEKNAAPNKNSARGFEVVDRIKDAVNYACGGNVVSCADILAVAARDSVAVVQLGRRDSTTASAAAANSSIPAPTFDFDRLLANFNSHGLSLVDLVALAGGHTLGFARCTNFRDRLYNETATLDSGLASYLKSQCPLSGGDDNLAPLDDTPVRFDTSYFDRLLRRKGLLHSDQQLFKGDWGGADGLVSFYSSNPEAFAKDFGESMIRMGALSPLTGSAGEIRLNCRRSFTLFALIPAIFFPAFAQLTSDFYDSICPQALSTIQATVEAAIIQEPRMGASLVRLHFHDCFVNGCDGSILLDDTPAMTGEKTAKPNKNSARGFDVVDQIKSAVNDACLGNVVSCADILAVAARDSIVALGGASYDVLLGRRDATDASLAAANANIPAPTLDLAGLVSNFQSQGLSLSDLVVLSGAHTLGFARCVSFRNRIYNETADINSDFAASLQAQCPPDAGDGDDVLASLDDTPFVVDTDYYQGLLQNQGLLHSDQQLFQGNGSDSDNLVQFYSQSPTDFWSDFGTAMINMGNLSPLTGDDGEIRENCRVVNQD</sequence>
<feature type="site" description="Transition state stabilizer" evidence="18">
    <location>
        <position position="367"/>
    </location>
</feature>
<evidence type="ECO:0000256" key="18">
    <source>
        <dbReference type="PIRSR" id="PIRSR600823-4"/>
    </source>
</evidence>
<feature type="binding site" evidence="17">
    <location>
        <position position="549"/>
    </location>
    <ligand>
        <name>Ca(2+)</name>
        <dbReference type="ChEBI" id="CHEBI:29108"/>
        <label>2</label>
    </ligand>
</feature>
<comment type="similarity">
    <text evidence="3">Belongs to the peroxidase family. Ascorbate peroxidase subfamily.</text>
</comment>
<evidence type="ECO:0000256" key="10">
    <source>
        <dbReference type="ARBA" id="ARBA00023002"/>
    </source>
</evidence>
<name>A0A199W9I4_ANACO</name>
<accession>A0A199W9I4</accession>
<dbReference type="PROSITE" id="PS00435">
    <property type="entry name" value="PEROXIDASE_1"/>
    <property type="match status" value="2"/>
</dbReference>
<dbReference type="GO" id="GO:0006979">
    <property type="term" value="P:response to oxidative stress"/>
    <property type="evidence" value="ECO:0007669"/>
    <property type="project" value="InterPro"/>
</dbReference>
<dbReference type="Gene3D" id="1.10.420.10">
    <property type="entry name" value="Peroxidase, domain 2"/>
    <property type="match status" value="2"/>
</dbReference>
<dbReference type="Pfam" id="PF00141">
    <property type="entry name" value="peroxidase"/>
    <property type="match status" value="2"/>
</dbReference>
<dbReference type="PROSITE" id="PS50873">
    <property type="entry name" value="PEROXIDASE_4"/>
    <property type="match status" value="2"/>
</dbReference>
<evidence type="ECO:0000256" key="15">
    <source>
        <dbReference type="PIRSR" id="PIRSR600823-1"/>
    </source>
</evidence>
<dbReference type="PANTHER" id="PTHR31388">
    <property type="entry name" value="PEROXIDASE 72-RELATED"/>
    <property type="match status" value="1"/>
</dbReference>
<feature type="disulfide bond" evidence="19">
    <location>
        <begin position="340"/>
        <end position="420"/>
    </location>
</feature>
<evidence type="ECO:0000313" key="22">
    <source>
        <dbReference type="EMBL" id="OAY86127.1"/>
    </source>
</evidence>
<dbReference type="FunFam" id="1.10.420.10:FF:000006">
    <property type="entry name" value="Peroxidase"/>
    <property type="match status" value="2"/>
</dbReference>
<evidence type="ECO:0000256" key="11">
    <source>
        <dbReference type="ARBA" id="ARBA00023004"/>
    </source>
</evidence>
<evidence type="ECO:0000256" key="7">
    <source>
        <dbReference type="ARBA" id="ARBA00022723"/>
    </source>
</evidence>
<dbReference type="GO" id="GO:0020037">
    <property type="term" value="F:heme binding"/>
    <property type="evidence" value="ECO:0007669"/>
    <property type="project" value="InterPro"/>
</dbReference>
<keyword evidence="12 19" id="KW-1015">Disulfide bond</keyword>
<evidence type="ECO:0000256" key="19">
    <source>
        <dbReference type="PIRSR" id="PIRSR600823-5"/>
    </source>
</evidence>
<dbReference type="InterPro" id="IPR002016">
    <property type="entry name" value="Haem_peroxidase"/>
</dbReference>
<evidence type="ECO:0000313" key="23">
    <source>
        <dbReference type="Proteomes" id="UP000092600"/>
    </source>
</evidence>